<feature type="transmembrane region" description="Helical" evidence="4">
    <location>
        <begin position="172"/>
        <end position="189"/>
    </location>
</feature>
<dbReference type="GO" id="GO:0003700">
    <property type="term" value="F:DNA-binding transcription factor activity"/>
    <property type="evidence" value="ECO:0007669"/>
    <property type="project" value="InterPro"/>
</dbReference>
<dbReference type="OrthoDB" id="9779074at2"/>
<organism evidence="6 7">
    <name type="scientific">Pedobacter polaris</name>
    <dbReference type="NCBI Taxonomy" id="2571273"/>
    <lineage>
        <taxon>Bacteria</taxon>
        <taxon>Pseudomonadati</taxon>
        <taxon>Bacteroidota</taxon>
        <taxon>Sphingobacteriia</taxon>
        <taxon>Sphingobacteriales</taxon>
        <taxon>Sphingobacteriaceae</taxon>
        <taxon>Pedobacter</taxon>
    </lineage>
</organism>
<dbReference type="InterPro" id="IPR009057">
    <property type="entry name" value="Homeodomain-like_sf"/>
</dbReference>
<dbReference type="SMART" id="SM00342">
    <property type="entry name" value="HTH_ARAC"/>
    <property type="match status" value="1"/>
</dbReference>
<keyword evidence="4" id="KW-1133">Transmembrane helix</keyword>
<evidence type="ECO:0000256" key="2">
    <source>
        <dbReference type="ARBA" id="ARBA00023125"/>
    </source>
</evidence>
<sequence length="383" mass="43516">MLHIAGIIISLFLALLLFTKKGKSTADFILAPWLTLTAFHLLAYYILISDFFIEFPYFLGFEIPIPLIHGPFLYLYIATLTNQRNRLPWLIHFIPAVVAYLLLLGFYTLSFSQKIIVYQNNGIGFESLLSIIRFPIVPSGLIYVVLSLILLKKHRKNISGQFSYVEKINLNWLVYLTIGMGIIWLSIILGNDISTFILVDLFILFIGYFGIKQVGIFANQITDEPLVAITSGALKNHEEANDSSPLIISNEKTKYEKTALGDEQLLNIHLQLKLLMQGEKLYKDPELSLDELAKRLGVSSNTLSQVINSMEGRNFYDYINNLRIAEFKQTVILPENKRFTLLSIAFEAGFNSKTSFHRNFKKATGLSPKAFCQQEKIQLGNQS</sequence>
<dbReference type="Gene3D" id="1.10.10.60">
    <property type="entry name" value="Homeodomain-like"/>
    <property type="match status" value="2"/>
</dbReference>
<feature type="transmembrane region" description="Helical" evidence="4">
    <location>
        <begin position="29"/>
        <end position="48"/>
    </location>
</feature>
<evidence type="ECO:0000256" key="4">
    <source>
        <dbReference type="SAM" id="Phobius"/>
    </source>
</evidence>
<evidence type="ECO:0000256" key="3">
    <source>
        <dbReference type="ARBA" id="ARBA00023163"/>
    </source>
</evidence>
<evidence type="ECO:0000313" key="6">
    <source>
        <dbReference type="EMBL" id="TKC12789.1"/>
    </source>
</evidence>
<accession>A0A4U1CYQ3</accession>
<dbReference type="Pfam" id="PF12833">
    <property type="entry name" value="HTH_18"/>
    <property type="match status" value="1"/>
</dbReference>
<dbReference type="GO" id="GO:0043565">
    <property type="term" value="F:sequence-specific DNA binding"/>
    <property type="evidence" value="ECO:0007669"/>
    <property type="project" value="InterPro"/>
</dbReference>
<feature type="transmembrane region" description="Helical" evidence="4">
    <location>
        <begin position="131"/>
        <end position="151"/>
    </location>
</feature>
<name>A0A4U1CYQ3_9SPHI</name>
<dbReference type="SUPFAM" id="SSF46689">
    <property type="entry name" value="Homeodomain-like"/>
    <property type="match status" value="1"/>
</dbReference>
<protein>
    <submittedName>
        <fullName evidence="6">Helix-turn-helix domain-containing protein</fullName>
    </submittedName>
</protein>
<keyword evidence="4" id="KW-0812">Transmembrane</keyword>
<dbReference type="PANTHER" id="PTHR43280:SF29">
    <property type="entry name" value="ARAC-FAMILY TRANSCRIPTIONAL REGULATOR"/>
    <property type="match status" value="1"/>
</dbReference>
<proteinExistence type="predicted"/>
<dbReference type="AlphaFoldDB" id="A0A4U1CYQ3"/>
<keyword evidence="2" id="KW-0238">DNA-binding</keyword>
<dbReference type="PROSITE" id="PS01124">
    <property type="entry name" value="HTH_ARAC_FAMILY_2"/>
    <property type="match status" value="1"/>
</dbReference>
<comment type="caution">
    <text evidence="6">The sequence shown here is derived from an EMBL/GenBank/DDBJ whole genome shotgun (WGS) entry which is preliminary data.</text>
</comment>
<dbReference type="EMBL" id="SWBR01000001">
    <property type="protein sequence ID" value="TKC12789.1"/>
    <property type="molecule type" value="Genomic_DNA"/>
</dbReference>
<keyword evidence="7" id="KW-1185">Reference proteome</keyword>
<evidence type="ECO:0000313" key="7">
    <source>
        <dbReference type="Proteomes" id="UP000309488"/>
    </source>
</evidence>
<keyword evidence="3" id="KW-0804">Transcription</keyword>
<feature type="transmembrane region" description="Helical" evidence="4">
    <location>
        <begin position="89"/>
        <end position="111"/>
    </location>
</feature>
<reference evidence="6 7" key="1">
    <citation type="submission" date="2019-04" db="EMBL/GenBank/DDBJ databases">
        <title>Pedobacter sp. RP-3-22 sp. nov., isolated from Arctic soil.</title>
        <authorList>
            <person name="Dahal R.H."/>
            <person name="Kim D.-U."/>
        </authorList>
    </citation>
    <scope>NUCLEOTIDE SEQUENCE [LARGE SCALE GENOMIC DNA]</scope>
    <source>
        <strain evidence="6 7">RP-3-22</strain>
    </source>
</reference>
<feature type="transmembrane region" description="Helical" evidence="4">
    <location>
        <begin position="195"/>
        <end position="211"/>
    </location>
</feature>
<keyword evidence="4" id="KW-0472">Membrane</keyword>
<dbReference type="InterPro" id="IPR018060">
    <property type="entry name" value="HTH_AraC"/>
</dbReference>
<keyword evidence="1" id="KW-0805">Transcription regulation</keyword>
<evidence type="ECO:0000256" key="1">
    <source>
        <dbReference type="ARBA" id="ARBA00023015"/>
    </source>
</evidence>
<dbReference type="Proteomes" id="UP000309488">
    <property type="component" value="Unassembled WGS sequence"/>
</dbReference>
<evidence type="ECO:0000259" key="5">
    <source>
        <dbReference type="PROSITE" id="PS01124"/>
    </source>
</evidence>
<gene>
    <name evidence="6" type="ORF">FA048_04000</name>
</gene>
<dbReference type="PANTHER" id="PTHR43280">
    <property type="entry name" value="ARAC-FAMILY TRANSCRIPTIONAL REGULATOR"/>
    <property type="match status" value="1"/>
</dbReference>
<feature type="domain" description="HTH araC/xylS-type" evidence="5">
    <location>
        <begin position="272"/>
        <end position="374"/>
    </location>
</feature>